<dbReference type="Proteomes" id="UP000045051">
    <property type="component" value="Unassembled WGS sequence"/>
</dbReference>
<dbReference type="PROSITE" id="PS51257">
    <property type="entry name" value="PROKAR_LIPOPROTEIN"/>
    <property type="match status" value="1"/>
</dbReference>
<name>A0A0B7HVU5_9FLAO</name>
<dbReference type="RefSeq" id="WP_052458064.1">
    <property type="nucleotide sequence ID" value="NZ_CDOI01000013.1"/>
</dbReference>
<accession>A0A0B7HVU5</accession>
<sequence length="236" mass="26451">MKKIKNILSVTTLIALQILFVSCQKDNKDLPVEEPKVENLEIGYENGKKAYTESDLHLEANITAEGTIKSVRVQITPKEAGGSWFVDRTYTKGFTGNKEANLHEHYDVPKRAKEGTYDVVIIVTDAKGNKTVVEDVLTIERDPSLPIVTEKSSSYDNDVLNIKAKVSAPNKLASIHVRVRGIEETYTDEDLVGKTSYDLNKDINVSSLAKGHYHFFVTITDQVGKKFTYEGHFDKK</sequence>
<proteinExistence type="predicted"/>
<dbReference type="EMBL" id="CDOI01000013">
    <property type="protein sequence ID" value="CEN43505.1"/>
    <property type="molecule type" value="Genomic_DNA"/>
</dbReference>
<protein>
    <recommendedName>
        <fullName evidence="3">DUF4625 domain-containing protein</fullName>
    </recommendedName>
</protein>
<dbReference type="AlphaFoldDB" id="A0A0B7HVU5"/>
<gene>
    <name evidence="1" type="ORF">CCAND38_110014</name>
</gene>
<evidence type="ECO:0000313" key="1">
    <source>
        <dbReference type="EMBL" id="CEN43505.1"/>
    </source>
</evidence>
<dbReference type="InterPro" id="IPR027829">
    <property type="entry name" value="DUF4625"/>
</dbReference>
<reference evidence="1 2" key="1">
    <citation type="submission" date="2015-01" db="EMBL/GenBank/DDBJ databases">
        <authorList>
            <person name="Xiang T."/>
            <person name="Song Y."/>
            <person name="Huang L."/>
            <person name="Wang B."/>
            <person name="Wu P."/>
        </authorList>
    </citation>
    <scope>NUCLEOTIDE SEQUENCE [LARGE SCALE GENOMIC DNA]</scope>
    <source>
        <strain evidence="1 2">CcD38</strain>
    </source>
</reference>
<evidence type="ECO:0008006" key="3">
    <source>
        <dbReference type="Google" id="ProtNLM"/>
    </source>
</evidence>
<keyword evidence="2" id="KW-1185">Reference proteome</keyword>
<organism evidence="1 2">
    <name type="scientific">Capnocytophaga canis</name>
    <dbReference type="NCBI Taxonomy" id="1848903"/>
    <lineage>
        <taxon>Bacteria</taxon>
        <taxon>Pseudomonadati</taxon>
        <taxon>Bacteroidota</taxon>
        <taxon>Flavobacteriia</taxon>
        <taxon>Flavobacteriales</taxon>
        <taxon>Flavobacteriaceae</taxon>
        <taxon>Capnocytophaga</taxon>
    </lineage>
</organism>
<dbReference type="Pfam" id="PF15418">
    <property type="entry name" value="DUF4625"/>
    <property type="match status" value="1"/>
</dbReference>
<evidence type="ECO:0000313" key="2">
    <source>
        <dbReference type="Proteomes" id="UP000045051"/>
    </source>
</evidence>